<dbReference type="WBParaSite" id="SPAL_0000397600.1">
    <property type="protein sequence ID" value="SPAL_0000397600.1"/>
    <property type="gene ID" value="SPAL_0000397600"/>
</dbReference>
<accession>A0A0N5BD87</accession>
<protein>
    <submittedName>
        <fullName evidence="2">Uncharacterized protein</fullName>
    </submittedName>
</protein>
<evidence type="ECO:0000313" key="2">
    <source>
        <dbReference type="WBParaSite" id="SPAL_0000397600.1"/>
    </source>
</evidence>
<dbReference type="Proteomes" id="UP000046392">
    <property type="component" value="Unplaced"/>
</dbReference>
<proteinExistence type="predicted"/>
<reference evidence="2" key="1">
    <citation type="submission" date="2017-02" db="UniProtKB">
        <authorList>
            <consortium name="WormBaseParasite"/>
        </authorList>
    </citation>
    <scope>IDENTIFICATION</scope>
</reference>
<organism evidence="1 2">
    <name type="scientific">Strongyloides papillosus</name>
    <name type="common">Intestinal threadworm</name>
    <dbReference type="NCBI Taxonomy" id="174720"/>
    <lineage>
        <taxon>Eukaryota</taxon>
        <taxon>Metazoa</taxon>
        <taxon>Ecdysozoa</taxon>
        <taxon>Nematoda</taxon>
        <taxon>Chromadorea</taxon>
        <taxon>Rhabditida</taxon>
        <taxon>Tylenchina</taxon>
        <taxon>Panagrolaimomorpha</taxon>
        <taxon>Strongyloidoidea</taxon>
        <taxon>Strongyloididae</taxon>
        <taxon>Strongyloides</taxon>
    </lineage>
</organism>
<keyword evidence="1" id="KW-1185">Reference proteome</keyword>
<dbReference type="AlphaFoldDB" id="A0A0N5BD87"/>
<evidence type="ECO:0000313" key="1">
    <source>
        <dbReference type="Proteomes" id="UP000046392"/>
    </source>
</evidence>
<name>A0A0N5BD87_STREA</name>
<sequence>MNCTVNDRFLDVSNLCRKCQYNGPTDSYDTDDKLVDACLFFGGIIAKPLAEKLLTLSEAPKNDHDDSEDKKKVEKEIEEVREEIVENGRKKNKKKKSLPNFQIPIDLEFS</sequence>